<organism evidence="2 3">
    <name type="scientific">Cylindrobasidium torrendii FP15055 ss-10</name>
    <dbReference type="NCBI Taxonomy" id="1314674"/>
    <lineage>
        <taxon>Eukaryota</taxon>
        <taxon>Fungi</taxon>
        <taxon>Dikarya</taxon>
        <taxon>Basidiomycota</taxon>
        <taxon>Agaricomycotina</taxon>
        <taxon>Agaricomycetes</taxon>
        <taxon>Agaricomycetidae</taxon>
        <taxon>Agaricales</taxon>
        <taxon>Marasmiineae</taxon>
        <taxon>Physalacriaceae</taxon>
        <taxon>Cylindrobasidium</taxon>
    </lineage>
</organism>
<feature type="region of interest" description="Disordered" evidence="1">
    <location>
        <begin position="44"/>
        <end position="65"/>
    </location>
</feature>
<sequence length="561" mass="62933">MDSHIPSIQETTFNLASLERAILDVDLCPLRLHLDDIVFGDKSTDTAPAPDPPTHAPASTPSAACDVPVPRYVMTKAYLHRAKVDMFNDCGTLLPTSNPHSVQPENQPSHSTTLSRRRKRGAQPEQGAAQGPPTTNSHPRPTKALPKITPGIQARVALTSAPNTLPPLPMPSTPTFAIIANNGSDAHPPPKKRVKARSQDATQRRRAIQHAKRDAQARFRGLKDVWIKHLAKTKVVILTNFDIADVPCGTGGWRGSSRRTYHSPRTLQDAINEGFRQLEWDGLETIAILDCQRRLIILLRKRDISKEGLARQERMTETLRRASEKAMLSTKTGGKGDFYALREGIVHATGTPIPLRVNNLVTNCRVLDEILKDPDFVYEALQSDIAWRMYNPGMHSAYWDIREAISMHPDCEHLKFNFRELPFALTTVNFGPQTICETHIDDTDNAYGWAPLRAFGPYNYRTGGHIVFPTLRLVVQFPQGAEAWFPTALFPHANTQIGEDEIRYSVTSYNSGGLSEFVYRGGNSKRGWMRYLKEYSMATVEAERDAERPALLMNRMFPKWM</sequence>
<feature type="compositionally biased region" description="Polar residues" evidence="1">
    <location>
        <begin position="95"/>
        <end position="114"/>
    </location>
</feature>
<dbReference type="Gene3D" id="3.60.130.30">
    <property type="match status" value="1"/>
</dbReference>
<dbReference type="STRING" id="1314674.A0A0D7BV12"/>
<dbReference type="Proteomes" id="UP000054007">
    <property type="component" value="Unassembled WGS sequence"/>
</dbReference>
<protein>
    <submittedName>
        <fullName evidence="2">Uncharacterized protein</fullName>
    </submittedName>
</protein>
<proteinExistence type="predicted"/>
<reference evidence="2 3" key="1">
    <citation type="journal article" date="2015" name="Fungal Genet. Biol.">
        <title>Evolution of novel wood decay mechanisms in Agaricales revealed by the genome sequences of Fistulina hepatica and Cylindrobasidium torrendii.</title>
        <authorList>
            <person name="Floudas D."/>
            <person name="Held B.W."/>
            <person name="Riley R."/>
            <person name="Nagy L.G."/>
            <person name="Koehler G."/>
            <person name="Ransdell A.S."/>
            <person name="Younus H."/>
            <person name="Chow J."/>
            <person name="Chiniquy J."/>
            <person name="Lipzen A."/>
            <person name="Tritt A."/>
            <person name="Sun H."/>
            <person name="Haridas S."/>
            <person name="LaButti K."/>
            <person name="Ohm R.A."/>
            <person name="Kues U."/>
            <person name="Blanchette R.A."/>
            <person name="Grigoriev I.V."/>
            <person name="Minto R.E."/>
            <person name="Hibbett D.S."/>
        </authorList>
    </citation>
    <scope>NUCLEOTIDE SEQUENCE [LARGE SCALE GENOMIC DNA]</scope>
    <source>
        <strain evidence="2 3">FP15055 ss-10</strain>
    </source>
</reference>
<dbReference type="AlphaFoldDB" id="A0A0D7BV12"/>
<evidence type="ECO:0000313" key="2">
    <source>
        <dbReference type="EMBL" id="KIY73461.1"/>
    </source>
</evidence>
<dbReference type="EMBL" id="KN880435">
    <property type="protein sequence ID" value="KIY73461.1"/>
    <property type="molecule type" value="Genomic_DNA"/>
</dbReference>
<name>A0A0D7BV12_9AGAR</name>
<feature type="region of interest" description="Disordered" evidence="1">
    <location>
        <begin position="95"/>
        <end position="146"/>
    </location>
</feature>
<gene>
    <name evidence="2" type="ORF">CYLTODRAFT_416839</name>
</gene>
<accession>A0A0D7BV12</accession>
<keyword evidence="3" id="KW-1185">Reference proteome</keyword>
<evidence type="ECO:0000313" key="3">
    <source>
        <dbReference type="Proteomes" id="UP000054007"/>
    </source>
</evidence>
<evidence type="ECO:0000256" key="1">
    <source>
        <dbReference type="SAM" id="MobiDB-lite"/>
    </source>
</evidence>